<dbReference type="OrthoDB" id="5963110at2759"/>
<reference evidence="3" key="1">
    <citation type="submission" date="2020-04" db="EMBL/GenBank/DDBJ databases">
        <authorList>
            <person name="Alioto T."/>
            <person name="Alioto T."/>
            <person name="Gomez Garrido J."/>
        </authorList>
    </citation>
    <scope>NUCLEOTIDE SEQUENCE</scope>
    <source>
        <strain evidence="3">A484AB</strain>
    </source>
</reference>
<proteinExistence type="predicted"/>
<feature type="coiled-coil region" evidence="1">
    <location>
        <begin position="70"/>
        <end position="97"/>
    </location>
</feature>
<dbReference type="AlphaFoldDB" id="A0A6S7I7X9"/>
<dbReference type="PANTHER" id="PTHR36981:SF1">
    <property type="entry name" value="P2X PURINORECEPTOR 7 INTRACELLULAR DOMAIN-CONTAINING PROTEIN"/>
    <property type="match status" value="1"/>
</dbReference>
<dbReference type="EMBL" id="CACRXK020008411">
    <property type="protein sequence ID" value="CAB4014694.1"/>
    <property type="molecule type" value="Genomic_DNA"/>
</dbReference>
<organism evidence="3 4">
    <name type="scientific">Paramuricea clavata</name>
    <name type="common">Red gorgonian</name>
    <name type="synonym">Violescent sea-whip</name>
    <dbReference type="NCBI Taxonomy" id="317549"/>
    <lineage>
        <taxon>Eukaryota</taxon>
        <taxon>Metazoa</taxon>
        <taxon>Cnidaria</taxon>
        <taxon>Anthozoa</taxon>
        <taxon>Octocorallia</taxon>
        <taxon>Malacalcyonacea</taxon>
        <taxon>Plexauridae</taxon>
        <taxon>Paramuricea</taxon>
    </lineage>
</organism>
<gene>
    <name evidence="3" type="ORF">PACLA_8A032619</name>
</gene>
<accession>A0A6S7I7X9</accession>
<evidence type="ECO:0000313" key="3">
    <source>
        <dbReference type="EMBL" id="CAB4014694.1"/>
    </source>
</evidence>
<dbReference type="PANTHER" id="PTHR36981">
    <property type="entry name" value="ZGC:195170"/>
    <property type="match status" value="1"/>
</dbReference>
<evidence type="ECO:0000256" key="2">
    <source>
        <dbReference type="SAM" id="MobiDB-lite"/>
    </source>
</evidence>
<keyword evidence="1" id="KW-0175">Coiled coil</keyword>
<evidence type="ECO:0000256" key="1">
    <source>
        <dbReference type="SAM" id="Coils"/>
    </source>
</evidence>
<sequence>MSRTSSGSDKCSISDDDSEYNYIPGNYSLIETEIMQASESDDGDVEQSEQTSFADVQPYSSEPIADEEWVEEYRQRQAEKEQKLASLKDRLAGKESLSNWCSCGKCSTTLLQNPNECLCCQDIEQCVESLSDKWVLEDLQTAPECITLHPAFGTVCLDRWSLRLAAGKYRTIDKKRYLQTGSDEA</sequence>
<dbReference type="Proteomes" id="UP001152795">
    <property type="component" value="Unassembled WGS sequence"/>
</dbReference>
<comment type="caution">
    <text evidence="3">The sequence shown here is derived from an EMBL/GenBank/DDBJ whole genome shotgun (WGS) entry which is preliminary data.</text>
</comment>
<feature type="region of interest" description="Disordered" evidence="2">
    <location>
        <begin position="37"/>
        <end position="65"/>
    </location>
</feature>
<protein>
    <submittedName>
        <fullName evidence="3">Uncharacterized protein</fullName>
    </submittedName>
</protein>
<feature type="compositionally biased region" description="Polar residues" evidence="2">
    <location>
        <begin position="48"/>
        <end position="60"/>
    </location>
</feature>
<evidence type="ECO:0000313" key="4">
    <source>
        <dbReference type="Proteomes" id="UP001152795"/>
    </source>
</evidence>
<name>A0A6S7I7X9_PARCT</name>
<keyword evidence="4" id="KW-1185">Reference proteome</keyword>